<keyword evidence="2" id="KW-1185">Reference proteome</keyword>
<reference evidence="1 2" key="1">
    <citation type="submission" date="2017-06" db="EMBL/GenBank/DDBJ databases">
        <authorList>
            <person name="Kim H.J."/>
            <person name="Triplett B.A."/>
        </authorList>
    </citation>
    <scope>NUCLEOTIDE SEQUENCE [LARGE SCALE GENOMIC DNA]</scope>
    <source>
        <strain evidence="1 2">U15</strain>
    </source>
</reference>
<dbReference type="Proteomes" id="UP000198284">
    <property type="component" value="Unassembled WGS sequence"/>
</dbReference>
<evidence type="ECO:0000313" key="1">
    <source>
        <dbReference type="EMBL" id="SNT33822.1"/>
    </source>
</evidence>
<proteinExistence type="predicted"/>
<name>A0A239LV30_9BURK</name>
<accession>A0A239LV30</accession>
<sequence length="114" mass="12101">MNNRPPLTEDSGSPGWQNWFNQVFACLNGWRSSFRTSVIYAFGAIPAQSQASTTVAVNKARPGDSVLVTPAADTPGISYSGVVTANDTVTLYAKNFTAGAITPASTTFRIIVLQ</sequence>
<dbReference type="RefSeq" id="WP_143131443.1">
    <property type="nucleotide sequence ID" value="NZ_FZOT01000026.1"/>
</dbReference>
<gene>
    <name evidence="1" type="ORF">SAMN06265795_12652</name>
</gene>
<evidence type="ECO:0000313" key="2">
    <source>
        <dbReference type="Proteomes" id="UP000198284"/>
    </source>
</evidence>
<dbReference type="AlphaFoldDB" id="A0A239LV30"/>
<organism evidence="1 2">
    <name type="scientific">Noviherbaspirillum humi</name>
    <dbReference type="NCBI Taxonomy" id="1688639"/>
    <lineage>
        <taxon>Bacteria</taxon>
        <taxon>Pseudomonadati</taxon>
        <taxon>Pseudomonadota</taxon>
        <taxon>Betaproteobacteria</taxon>
        <taxon>Burkholderiales</taxon>
        <taxon>Oxalobacteraceae</taxon>
        <taxon>Noviherbaspirillum</taxon>
    </lineage>
</organism>
<protein>
    <submittedName>
        <fullName evidence="1">Uncharacterized protein</fullName>
    </submittedName>
</protein>
<dbReference type="EMBL" id="FZOT01000026">
    <property type="protein sequence ID" value="SNT33822.1"/>
    <property type="molecule type" value="Genomic_DNA"/>
</dbReference>